<dbReference type="FunCoup" id="A0A7N4V4J5">
    <property type="interactions" value="1777"/>
</dbReference>
<evidence type="ECO:0000313" key="14">
    <source>
        <dbReference type="Ensembl" id="ENSSHAP00000038183.1"/>
    </source>
</evidence>
<evidence type="ECO:0000256" key="8">
    <source>
        <dbReference type="ARBA" id="ARBA00023242"/>
    </source>
</evidence>
<evidence type="ECO:0000256" key="3">
    <source>
        <dbReference type="ARBA" id="ARBA00022723"/>
    </source>
</evidence>
<keyword evidence="7" id="KW-0804">Transcription</keyword>
<dbReference type="CDD" id="cd16733">
    <property type="entry name" value="RING-HC_PCGF1"/>
    <property type="match status" value="1"/>
</dbReference>
<dbReference type="Pfam" id="PF16207">
    <property type="entry name" value="RAWUL"/>
    <property type="match status" value="1"/>
</dbReference>
<evidence type="ECO:0000256" key="5">
    <source>
        <dbReference type="ARBA" id="ARBA00022833"/>
    </source>
</evidence>
<protein>
    <recommendedName>
        <fullName evidence="9">Polycomb group RING finger protein 1</fullName>
    </recommendedName>
</protein>
<keyword evidence="4 11" id="KW-0863">Zinc-finger</keyword>
<evidence type="ECO:0000256" key="6">
    <source>
        <dbReference type="ARBA" id="ARBA00023015"/>
    </source>
</evidence>
<dbReference type="FunFam" id="3.10.20.90:FF:000099">
    <property type="entry name" value="Polycomb group RING finger protein 1"/>
    <property type="match status" value="1"/>
</dbReference>
<comment type="subcellular location">
    <subcellularLocation>
        <location evidence="1">Nucleus</location>
    </subcellularLocation>
</comment>
<feature type="domain" description="RING-type" evidence="13">
    <location>
        <begin position="185"/>
        <end position="224"/>
    </location>
</feature>
<accession>A0A7N4V4J5</accession>
<evidence type="ECO:0000256" key="10">
    <source>
        <dbReference type="ARBA" id="ARBA00062372"/>
    </source>
</evidence>
<dbReference type="Gene3D" id="3.30.40.10">
    <property type="entry name" value="Zinc/RING finger domain, C3HC4 (zinc finger)"/>
    <property type="match status" value="1"/>
</dbReference>
<feature type="region of interest" description="Disordered" evidence="12">
    <location>
        <begin position="1"/>
        <end position="134"/>
    </location>
</feature>
<dbReference type="PANTHER" id="PTHR10825">
    <property type="entry name" value="RING FINGER DOMAIN-CONTAINING, POLYCOMB GROUP COMPONENT"/>
    <property type="match status" value="1"/>
</dbReference>
<evidence type="ECO:0000256" key="11">
    <source>
        <dbReference type="PROSITE-ProRule" id="PRU00175"/>
    </source>
</evidence>
<keyword evidence="3" id="KW-0479">Metal-binding</keyword>
<dbReference type="InParanoid" id="A0A7N4V4J5"/>
<reference evidence="14 15" key="1">
    <citation type="journal article" date="2011" name="Proc. Natl. Acad. Sci. U.S.A.">
        <title>Genetic diversity and population structure of the endangered marsupial Sarcophilus harrisii (Tasmanian devil).</title>
        <authorList>
            <person name="Miller W."/>
            <person name="Hayes V.M."/>
            <person name="Ratan A."/>
            <person name="Petersen D.C."/>
            <person name="Wittekindt N.E."/>
            <person name="Miller J."/>
            <person name="Walenz B."/>
            <person name="Knight J."/>
            <person name="Qi J."/>
            <person name="Zhao F."/>
            <person name="Wang Q."/>
            <person name="Bedoya-Reina O.C."/>
            <person name="Katiyar N."/>
            <person name="Tomsho L.P."/>
            <person name="Kasson L.M."/>
            <person name="Hardie R.A."/>
            <person name="Woodbridge P."/>
            <person name="Tindall E.A."/>
            <person name="Bertelsen M.F."/>
            <person name="Dixon D."/>
            <person name="Pyecroft S."/>
            <person name="Helgen K.M."/>
            <person name="Lesk A.M."/>
            <person name="Pringle T.H."/>
            <person name="Patterson N."/>
            <person name="Zhang Y."/>
            <person name="Kreiss A."/>
            <person name="Woods G.M."/>
            <person name="Jones M.E."/>
            <person name="Schuster S.C."/>
        </authorList>
    </citation>
    <scope>NUCLEOTIDE SEQUENCE [LARGE SCALE GENOMIC DNA]</scope>
</reference>
<evidence type="ECO:0000256" key="1">
    <source>
        <dbReference type="ARBA" id="ARBA00004123"/>
    </source>
</evidence>
<name>A0A7N4V4J5_SARHA</name>
<gene>
    <name evidence="14" type="primary">PCGF1</name>
</gene>
<evidence type="ECO:0000313" key="15">
    <source>
        <dbReference type="Proteomes" id="UP000007648"/>
    </source>
</evidence>
<dbReference type="GeneTree" id="ENSGT00940000159651"/>
<dbReference type="SMART" id="SM00184">
    <property type="entry name" value="RING"/>
    <property type="match status" value="1"/>
</dbReference>
<dbReference type="Ensembl" id="ENSSHAT00000031725.1">
    <property type="protein sequence ID" value="ENSSHAP00000038183.1"/>
    <property type="gene ID" value="ENSSHAG00000022147.1"/>
</dbReference>
<evidence type="ECO:0000256" key="2">
    <source>
        <dbReference type="ARBA" id="ARBA00022491"/>
    </source>
</evidence>
<evidence type="ECO:0000259" key="13">
    <source>
        <dbReference type="PROSITE" id="PS50089"/>
    </source>
</evidence>
<keyword evidence="2" id="KW-0678">Repressor</keyword>
<dbReference type="AlphaFoldDB" id="A0A7N4V4J5"/>
<evidence type="ECO:0000256" key="4">
    <source>
        <dbReference type="ARBA" id="ARBA00022771"/>
    </source>
</evidence>
<dbReference type="GO" id="GO:0035102">
    <property type="term" value="C:PRC1 complex"/>
    <property type="evidence" value="ECO:0007669"/>
    <property type="project" value="TreeGrafter"/>
</dbReference>
<dbReference type="GO" id="GO:0008270">
    <property type="term" value="F:zinc ion binding"/>
    <property type="evidence" value="ECO:0007669"/>
    <property type="project" value="UniProtKB-KW"/>
</dbReference>
<proteinExistence type="predicted"/>
<dbReference type="FunFam" id="3.30.40.10:FF:000122">
    <property type="entry name" value="polycomb group RING finger protein 1"/>
    <property type="match status" value="1"/>
</dbReference>
<reference evidence="14" key="3">
    <citation type="submission" date="2025-09" db="UniProtKB">
        <authorList>
            <consortium name="Ensembl"/>
        </authorList>
    </citation>
    <scope>IDENTIFICATION</scope>
</reference>
<dbReference type="GO" id="GO:1990841">
    <property type="term" value="F:promoter-specific chromatin binding"/>
    <property type="evidence" value="ECO:0007669"/>
    <property type="project" value="TreeGrafter"/>
</dbReference>
<keyword evidence="6" id="KW-0805">Transcription regulation</keyword>
<dbReference type="InterPro" id="IPR013083">
    <property type="entry name" value="Znf_RING/FYVE/PHD"/>
</dbReference>
<dbReference type="InterPro" id="IPR017907">
    <property type="entry name" value="Znf_RING_CS"/>
</dbReference>
<dbReference type="PANTHER" id="PTHR10825:SF29">
    <property type="entry name" value="POLYCOMB GROUP RING FINGER PROTEIN 1"/>
    <property type="match status" value="1"/>
</dbReference>
<keyword evidence="15" id="KW-1185">Reference proteome</keyword>
<comment type="subunit">
    <text evidence="10">Interacts with BCORL1, forming heterodimers. The PCGF1-BCORL1 heterodimeric complex interacts with the KDM2B-SKP1 heterodimeric complex to form a homotetrameric polycomb repression complex 1 (PRC1.1). Component of the repressive BCOR complex containing a Polycomb group subcomplex at least composed of RYBP, RING1 and RNF2/RING2. Specifically interacts with BCOR, RING1 and RNF2/RING2. Component of a PRC1-like complex. Interacts with CBX6, CBX7 and CBX8. Interacts with DPPA4, NANOG, POU5F1 and RYBP.</text>
</comment>
<dbReference type="SUPFAM" id="SSF57850">
    <property type="entry name" value="RING/U-box"/>
    <property type="match status" value="1"/>
</dbReference>
<dbReference type="GO" id="GO:0000122">
    <property type="term" value="P:negative regulation of transcription by RNA polymerase II"/>
    <property type="evidence" value="ECO:0007669"/>
    <property type="project" value="TreeGrafter"/>
</dbReference>
<dbReference type="PROSITE" id="PS50089">
    <property type="entry name" value="ZF_RING_2"/>
    <property type="match status" value="1"/>
</dbReference>
<organism evidence="14 15">
    <name type="scientific">Sarcophilus harrisii</name>
    <name type="common">Tasmanian devil</name>
    <name type="synonym">Sarcophilus laniarius</name>
    <dbReference type="NCBI Taxonomy" id="9305"/>
    <lineage>
        <taxon>Eukaryota</taxon>
        <taxon>Metazoa</taxon>
        <taxon>Chordata</taxon>
        <taxon>Craniata</taxon>
        <taxon>Vertebrata</taxon>
        <taxon>Euteleostomi</taxon>
        <taxon>Mammalia</taxon>
        <taxon>Metatheria</taxon>
        <taxon>Dasyuromorphia</taxon>
        <taxon>Dasyuridae</taxon>
        <taxon>Sarcophilus</taxon>
    </lineage>
</organism>
<keyword evidence="5" id="KW-0862">Zinc</keyword>
<evidence type="ECO:0000256" key="7">
    <source>
        <dbReference type="ARBA" id="ARBA00023163"/>
    </source>
</evidence>
<reference evidence="14" key="2">
    <citation type="submission" date="2025-08" db="UniProtKB">
        <authorList>
            <consortium name="Ensembl"/>
        </authorList>
    </citation>
    <scope>IDENTIFICATION</scope>
</reference>
<dbReference type="InterPro" id="IPR032443">
    <property type="entry name" value="RAWUL"/>
</dbReference>
<dbReference type="CDD" id="cd17081">
    <property type="entry name" value="RAWUL_PCGF1"/>
    <property type="match status" value="1"/>
</dbReference>
<evidence type="ECO:0000256" key="12">
    <source>
        <dbReference type="SAM" id="MobiDB-lite"/>
    </source>
</evidence>
<dbReference type="Proteomes" id="UP000007648">
    <property type="component" value="Unassembled WGS sequence"/>
</dbReference>
<dbReference type="PROSITE" id="PS00518">
    <property type="entry name" value="ZF_RING_1"/>
    <property type="match status" value="1"/>
</dbReference>
<sequence>MLPARRPRRPPTDPARPGRTPGGSCWKRRRGCLPPRPRRPPEDTGTAASAGSGSGWPGSGLAERAGLPRAPSAAMTPGGAGLGAGRAQVSTRERGAGSGEAGLWEGRPIRKGPGPPLPGDRPRPAGGTGSGWPGSAFKMASPQGGPMAIAMRLRNQLQSVYKMDPLRNEEEVRVKIKDLNEHIVCCLCAGYFVDATTITECLHTFCKSCIVKYLQTSKYCPMCNIKIHETQPLLNLKLDRVMQDIVYKLVPGLQDSEEKRIREFYQSRGLDRVTQPTGEEPAPGTLGLPFNSFDHSKAHYYRYDEQLSLCLEKLSSGKDKSKSILQHKFVRCSVRAEVRHLRRVLCRRLMLNPQHVQLLFDNEVLPDHMTMKQIWLSRWFGKPAPLLLHYSVKEKRR</sequence>
<dbReference type="InterPro" id="IPR001841">
    <property type="entry name" value="Znf_RING"/>
</dbReference>
<keyword evidence="8" id="KW-0539">Nucleus</keyword>
<dbReference type="Pfam" id="PF13923">
    <property type="entry name" value="zf-C3HC4_2"/>
    <property type="match status" value="1"/>
</dbReference>
<evidence type="ECO:0000256" key="9">
    <source>
        <dbReference type="ARBA" id="ARBA00040075"/>
    </source>
</evidence>
<dbReference type="Gene3D" id="3.10.20.90">
    <property type="entry name" value="Phosphatidylinositol 3-kinase Catalytic Subunit, Chain A, domain 1"/>
    <property type="match status" value="1"/>
</dbReference>